<name>A0ABR4AZF8_9LECA</name>
<proteinExistence type="predicted"/>
<gene>
    <name evidence="2" type="ORF">ABVK25_008629</name>
</gene>
<feature type="region of interest" description="Disordered" evidence="1">
    <location>
        <begin position="50"/>
        <end position="100"/>
    </location>
</feature>
<keyword evidence="3" id="KW-1185">Reference proteome</keyword>
<evidence type="ECO:0000313" key="2">
    <source>
        <dbReference type="EMBL" id="KAL2051035.1"/>
    </source>
</evidence>
<protein>
    <recommendedName>
        <fullName evidence="4">Rho-GAP domain-containing protein</fullName>
    </recommendedName>
</protein>
<dbReference type="Proteomes" id="UP001590951">
    <property type="component" value="Unassembled WGS sequence"/>
</dbReference>
<evidence type="ECO:0000256" key="1">
    <source>
        <dbReference type="SAM" id="MobiDB-lite"/>
    </source>
</evidence>
<evidence type="ECO:0000313" key="3">
    <source>
        <dbReference type="Proteomes" id="UP001590951"/>
    </source>
</evidence>
<reference evidence="2 3" key="1">
    <citation type="submission" date="2024-09" db="EMBL/GenBank/DDBJ databases">
        <title>Rethinking Asexuality: The Enigmatic Case of Functional Sexual Genes in Lepraria (Stereocaulaceae).</title>
        <authorList>
            <person name="Doellman M."/>
            <person name="Sun Y."/>
            <person name="Barcenas-Pena A."/>
            <person name="Lumbsch H.T."/>
            <person name="Grewe F."/>
        </authorList>
    </citation>
    <scope>NUCLEOTIDE SEQUENCE [LARGE SCALE GENOMIC DNA]</scope>
    <source>
        <strain evidence="2 3">Grewe 0041</strain>
    </source>
</reference>
<accession>A0ABR4AZF8</accession>
<dbReference type="EMBL" id="JBHFEH010000039">
    <property type="protein sequence ID" value="KAL2051035.1"/>
    <property type="molecule type" value="Genomic_DNA"/>
</dbReference>
<feature type="compositionally biased region" description="Polar residues" evidence="1">
    <location>
        <begin position="78"/>
        <end position="92"/>
    </location>
</feature>
<comment type="caution">
    <text evidence="2">The sequence shown here is derived from an EMBL/GenBank/DDBJ whole genome shotgun (WGS) entry which is preliminary data.</text>
</comment>
<sequence>MDHPKNEYAEELALSFIATLHKHGLNSENMFRVAGEIAIEAHRMAQIEQQQIDPTYPDPQYGSLATAPDPSSDAFLRTDQNVGYSPSNMQQEGNHEVSAGCFPAVNTLTYDQSNGYQSNRQK</sequence>
<organism evidence="2 3">
    <name type="scientific">Lepraria finkii</name>
    <dbReference type="NCBI Taxonomy" id="1340010"/>
    <lineage>
        <taxon>Eukaryota</taxon>
        <taxon>Fungi</taxon>
        <taxon>Dikarya</taxon>
        <taxon>Ascomycota</taxon>
        <taxon>Pezizomycotina</taxon>
        <taxon>Lecanoromycetes</taxon>
        <taxon>OSLEUM clade</taxon>
        <taxon>Lecanoromycetidae</taxon>
        <taxon>Lecanorales</taxon>
        <taxon>Lecanorineae</taxon>
        <taxon>Stereocaulaceae</taxon>
        <taxon>Lepraria</taxon>
    </lineage>
</organism>
<evidence type="ECO:0008006" key="4">
    <source>
        <dbReference type="Google" id="ProtNLM"/>
    </source>
</evidence>